<dbReference type="GO" id="GO:0016491">
    <property type="term" value="F:oxidoreductase activity"/>
    <property type="evidence" value="ECO:0007669"/>
    <property type="project" value="UniProtKB-KW"/>
</dbReference>
<dbReference type="PANTHER" id="PTHR33269:SF17">
    <property type="entry name" value="NADH-UBIQUINONE OXIDOREDUCTASE CHAIN 6"/>
    <property type="match status" value="1"/>
</dbReference>
<dbReference type="AlphaFoldDB" id="A0A1U7CNC8"/>
<keyword evidence="2" id="KW-0812">Transmembrane</keyword>
<dbReference type="Gene3D" id="1.20.120.1200">
    <property type="entry name" value="NADH-ubiquinone/plastoquinone oxidoreductase chain 6, subunit NuoJ"/>
    <property type="match status" value="1"/>
</dbReference>
<evidence type="ECO:0000256" key="1">
    <source>
        <dbReference type="ARBA" id="ARBA00005698"/>
    </source>
</evidence>
<keyword evidence="2" id="KW-0472">Membrane</keyword>
<dbReference type="InterPro" id="IPR001457">
    <property type="entry name" value="NADH_UbQ/plastoQ_OxRdtase_su6"/>
</dbReference>
<comment type="caution">
    <text evidence="2">Lacks conserved residue(s) required for the propagation of feature annotation.</text>
</comment>
<dbReference type="InterPro" id="IPR042106">
    <property type="entry name" value="Nuo/plastoQ_OxRdtase_6_NuoJ"/>
</dbReference>
<comment type="similarity">
    <text evidence="1 2">Belongs to the complex I subunit 6 family.</text>
</comment>
<dbReference type="Proteomes" id="UP000186309">
    <property type="component" value="Chromosome"/>
</dbReference>
<dbReference type="GO" id="GO:0008137">
    <property type="term" value="F:NADH dehydrogenase (ubiquinone) activity"/>
    <property type="evidence" value="ECO:0007669"/>
    <property type="project" value="UniProtKB-UniRule"/>
</dbReference>
<comment type="catalytic activity">
    <reaction evidence="2">
        <text>a quinone + NADH + 5 H(+)(in) = a quinol + NAD(+) + 4 H(+)(out)</text>
        <dbReference type="Rhea" id="RHEA:57888"/>
        <dbReference type="ChEBI" id="CHEBI:15378"/>
        <dbReference type="ChEBI" id="CHEBI:24646"/>
        <dbReference type="ChEBI" id="CHEBI:57540"/>
        <dbReference type="ChEBI" id="CHEBI:57945"/>
        <dbReference type="ChEBI" id="CHEBI:132124"/>
    </reaction>
</comment>
<feature type="transmembrane region" description="Helical" evidence="2">
    <location>
        <begin position="29"/>
        <end position="47"/>
    </location>
</feature>
<dbReference type="PANTHER" id="PTHR33269">
    <property type="entry name" value="NADH-UBIQUINONE OXIDOREDUCTASE CHAIN 6"/>
    <property type="match status" value="1"/>
</dbReference>
<dbReference type="GO" id="GO:0048038">
    <property type="term" value="F:quinone binding"/>
    <property type="evidence" value="ECO:0007669"/>
    <property type="project" value="UniProtKB-UniRule"/>
</dbReference>
<keyword evidence="5" id="KW-1185">Reference proteome</keyword>
<dbReference type="KEGG" id="pbor:BSF38_01912"/>
<dbReference type="Pfam" id="PF00499">
    <property type="entry name" value="Oxidored_q3"/>
    <property type="match status" value="1"/>
</dbReference>
<name>A0A1U7CNC8_9BACT</name>
<dbReference type="OrthoDB" id="9814997at2"/>
<feature type="transmembrane region" description="Helical" evidence="2">
    <location>
        <begin position="163"/>
        <end position="185"/>
    </location>
</feature>
<dbReference type="GO" id="GO:0005886">
    <property type="term" value="C:plasma membrane"/>
    <property type="evidence" value="ECO:0007669"/>
    <property type="project" value="UniProtKB-SubCell"/>
</dbReference>
<dbReference type="RefSeq" id="WP_076345086.1">
    <property type="nucleotide sequence ID" value="NZ_CP019082.1"/>
</dbReference>
<keyword evidence="2" id="KW-1133">Transmembrane helix</keyword>
<comment type="subcellular location">
    <subcellularLocation>
        <location evidence="2">Cell membrane</location>
        <topology evidence="2">Multi-pass membrane protein</topology>
    </subcellularLocation>
</comment>
<feature type="transmembrane region" description="Helical" evidence="2">
    <location>
        <begin position="54"/>
        <end position="74"/>
    </location>
</feature>
<evidence type="ECO:0000313" key="5">
    <source>
        <dbReference type="Proteomes" id="UP000186309"/>
    </source>
</evidence>
<reference evidence="5" key="1">
    <citation type="submission" date="2016-12" db="EMBL/GenBank/DDBJ databases">
        <title>Comparative genomics of four Isosphaeraceae planctomycetes: a common pool of plasmids and glycoside hydrolase genes.</title>
        <authorList>
            <person name="Ivanova A."/>
        </authorList>
    </citation>
    <scope>NUCLEOTIDE SEQUENCE [LARGE SCALE GENOMIC DNA]</scope>
    <source>
        <strain evidence="5">PX4</strain>
    </source>
</reference>
<proteinExistence type="inferred from homology"/>
<dbReference type="STRING" id="1387353.BSF38_01912"/>
<evidence type="ECO:0000313" key="4">
    <source>
        <dbReference type="EMBL" id="APW60444.1"/>
    </source>
</evidence>
<protein>
    <recommendedName>
        <fullName evidence="2">NADH-quinone oxidoreductase subunit J</fullName>
        <ecNumber evidence="2">7.1.1.-</ecNumber>
    </recommendedName>
</protein>
<sequence>MAEFLFLVIAVLGLASAFGTVLARNLVHAALYLIGFFFTVACMFVLLEAEFLAAIQVLVYIGAVAILLIFGIMLTRNIQGDDTTTIPTAWKVPGLFAGFCLFVILVFGINNAVAPSGKGTWSSSTLRPSIAVGQGPEPAWVTERRQSINDMARMVGIQLMTRYAVAFEVAGLLLTAALVGAIALAHREEDDPTPGRSAAMGSQSTTDNGARGAVSTPPAVASSRSRA</sequence>
<keyword evidence="2" id="KW-0874">Quinone</keyword>
<evidence type="ECO:0000256" key="3">
    <source>
        <dbReference type="SAM" id="MobiDB-lite"/>
    </source>
</evidence>
<keyword evidence="2" id="KW-1003">Cell membrane</keyword>
<organism evidence="4 5">
    <name type="scientific">Paludisphaera borealis</name>
    <dbReference type="NCBI Taxonomy" id="1387353"/>
    <lineage>
        <taxon>Bacteria</taxon>
        <taxon>Pseudomonadati</taxon>
        <taxon>Planctomycetota</taxon>
        <taxon>Planctomycetia</taxon>
        <taxon>Isosphaerales</taxon>
        <taxon>Isosphaeraceae</taxon>
        <taxon>Paludisphaera</taxon>
    </lineage>
</organism>
<evidence type="ECO:0000256" key="2">
    <source>
        <dbReference type="RuleBase" id="RU004429"/>
    </source>
</evidence>
<dbReference type="EC" id="7.1.1.-" evidence="2"/>
<accession>A0A1U7CNC8</accession>
<feature type="region of interest" description="Disordered" evidence="3">
    <location>
        <begin position="188"/>
        <end position="227"/>
    </location>
</feature>
<keyword evidence="2" id="KW-0520">NAD</keyword>
<gene>
    <name evidence="4" type="primary">nuoJ_2</name>
    <name evidence="4" type="ORF">BSF38_01912</name>
</gene>
<keyword evidence="4" id="KW-0560">Oxidoreductase</keyword>
<dbReference type="EMBL" id="CP019082">
    <property type="protein sequence ID" value="APW60444.1"/>
    <property type="molecule type" value="Genomic_DNA"/>
</dbReference>
<feature type="transmembrane region" description="Helical" evidence="2">
    <location>
        <begin position="94"/>
        <end position="113"/>
    </location>
</feature>
<comment type="function">
    <text evidence="2">NDH-1 shuttles electrons from NADH, via FMN and iron-sulfur (Fe-S) centers, to quinones in the respiratory chain. Couples the redox reaction to proton translocation (for every two electrons transferred, four hydrogen ions are translocated across the cytoplasmic membrane), and thus conserves the redox energy in a proton gradient.</text>
</comment>